<evidence type="ECO:0000313" key="2">
    <source>
        <dbReference type="EMBL" id="KGJ51484.1"/>
    </source>
</evidence>
<proteinExistence type="predicted"/>
<feature type="transmembrane region" description="Helical" evidence="1">
    <location>
        <begin position="34"/>
        <end position="53"/>
    </location>
</feature>
<sequence>MQAVMETAFDILYLCTVCILGITMIRKARGNRMLFLFGIMAVTLGLGDAFHLIPRAYALCTDGLAAHTAALGIGKFITSITMTIFYLLLFRIWELRYNRHRPLLRTGMYLLALLRMALCFFPQNAWTSLNAPLSWGILRNVPFALMGLWIIVLFYQQAKQKEDFVFKYMWLAITLSFLFYIPVVLWADTLPMIGMLMIPKTLAYVWVVWMGYQLMKKELNYL</sequence>
<evidence type="ECO:0000313" key="3">
    <source>
        <dbReference type="Proteomes" id="UP000030008"/>
    </source>
</evidence>
<feature type="transmembrane region" description="Helical" evidence="1">
    <location>
        <begin position="65"/>
        <end position="90"/>
    </location>
</feature>
<feature type="transmembrane region" description="Helical" evidence="1">
    <location>
        <begin position="193"/>
        <end position="212"/>
    </location>
</feature>
<comment type="caution">
    <text evidence="2">The sequence shown here is derived from an EMBL/GenBank/DDBJ whole genome shotgun (WGS) entry which is preliminary data.</text>
</comment>
<feature type="transmembrane region" description="Helical" evidence="1">
    <location>
        <begin position="137"/>
        <end position="156"/>
    </location>
</feature>
<dbReference type="Proteomes" id="UP000030008">
    <property type="component" value="Unassembled WGS sequence"/>
</dbReference>
<accession>A0A099I0J3</accession>
<dbReference type="EMBL" id="JQIF01000110">
    <property type="protein sequence ID" value="KGJ51484.1"/>
    <property type="molecule type" value="Genomic_DNA"/>
</dbReference>
<feature type="transmembrane region" description="Helical" evidence="1">
    <location>
        <begin position="102"/>
        <end position="125"/>
    </location>
</feature>
<dbReference type="RefSeq" id="WP_044907777.1">
    <property type="nucleotide sequence ID" value="NZ_JQIF01000110.1"/>
</dbReference>
<evidence type="ECO:0000256" key="1">
    <source>
        <dbReference type="SAM" id="Phobius"/>
    </source>
</evidence>
<keyword evidence="1" id="KW-0812">Transmembrane</keyword>
<gene>
    <name evidence="2" type="ORF">CIAN88_20180</name>
</gene>
<feature type="transmembrane region" description="Helical" evidence="1">
    <location>
        <begin position="168"/>
        <end position="187"/>
    </location>
</feature>
<keyword evidence="1" id="KW-0472">Membrane</keyword>
<protein>
    <submittedName>
        <fullName evidence="2">Membrane protein</fullName>
    </submittedName>
</protein>
<name>A0A099I0J3_CLOIN</name>
<reference evidence="2 3" key="1">
    <citation type="submission" date="2014-08" db="EMBL/GenBank/DDBJ databases">
        <title>Clostridium innocuum, an unnegligible vancomycin-resistant pathogen causing extra-intestinal infections.</title>
        <authorList>
            <person name="Feng Y."/>
            <person name="Chiu C.-H."/>
        </authorList>
    </citation>
    <scope>NUCLEOTIDE SEQUENCE [LARGE SCALE GENOMIC DNA]</scope>
    <source>
        <strain evidence="2 3">AN88</strain>
    </source>
</reference>
<organism evidence="2 3">
    <name type="scientific">Clostridium innocuum</name>
    <dbReference type="NCBI Taxonomy" id="1522"/>
    <lineage>
        <taxon>Bacteria</taxon>
        <taxon>Bacillati</taxon>
        <taxon>Bacillota</taxon>
        <taxon>Clostridia</taxon>
        <taxon>Eubacteriales</taxon>
        <taxon>Clostridiaceae</taxon>
        <taxon>Clostridium</taxon>
    </lineage>
</organism>
<dbReference type="AlphaFoldDB" id="A0A099I0J3"/>
<keyword evidence="1" id="KW-1133">Transmembrane helix</keyword>